<name>A0A1J1I6X4_9DIPT</name>
<evidence type="ECO:0000313" key="1">
    <source>
        <dbReference type="EMBL" id="CRK96008.1"/>
    </source>
</evidence>
<dbReference type="EMBL" id="CVRI01000043">
    <property type="protein sequence ID" value="CRK96008.1"/>
    <property type="molecule type" value="Genomic_DNA"/>
</dbReference>
<evidence type="ECO:0000313" key="2">
    <source>
        <dbReference type="Proteomes" id="UP000183832"/>
    </source>
</evidence>
<reference evidence="1 2" key="1">
    <citation type="submission" date="2015-04" db="EMBL/GenBank/DDBJ databases">
        <authorList>
            <person name="Syromyatnikov M.Y."/>
            <person name="Popov V.N."/>
        </authorList>
    </citation>
    <scope>NUCLEOTIDE SEQUENCE [LARGE SCALE GENOMIC DNA]</scope>
</reference>
<protein>
    <submittedName>
        <fullName evidence="1">CLUMA_CG009448, isoform A</fullName>
    </submittedName>
</protein>
<gene>
    <name evidence="1" type="ORF">CLUMA_CG009448</name>
</gene>
<accession>A0A1J1I6X4</accession>
<dbReference type="Proteomes" id="UP000183832">
    <property type="component" value="Unassembled WGS sequence"/>
</dbReference>
<proteinExistence type="predicted"/>
<sequence>MRKYLQQSKLSETIHSSSYKPKKYQRKKNTINTKLHERVENVQRHFDFPSLIKAMSGYAYVMDYYRNFRRLLIVYKNIITTNPVKEPSTEIDASLIKKDNPPLWSKNVFRSFNNDDDDDDDDD</sequence>
<dbReference type="AlphaFoldDB" id="A0A1J1I6X4"/>
<organism evidence="1 2">
    <name type="scientific">Clunio marinus</name>
    <dbReference type="NCBI Taxonomy" id="568069"/>
    <lineage>
        <taxon>Eukaryota</taxon>
        <taxon>Metazoa</taxon>
        <taxon>Ecdysozoa</taxon>
        <taxon>Arthropoda</taxon>
        <taxon>Hexapoda</taxon>
        <taxon>Insecta</taxon>
        <taxon>Pterygota</taxon>
        <taxon>Neoptera</taxon>
        <taxon>Endopterygota</taxon>
        <taxon>Diptera</taxon>
        <taxon>Nematocera</taxon>
        <taxon>Chironomoidea</taxon>
        <taxon>Chironomidae</taxon>
        <taxon>Clunio</taxon>
    </lineage>
</organism>
<keyword evidence="2" id="KW-1185">Reference proteome</keyword>